<evidence type="ECO:0000313" key="2">
    <source>
        <dbReference type="Proteomes" id="UP001432251"/>
    </source>
</evidence>
<dbReference type="Proteomes" id="UP001432251">
    <property type="component" value="Chromosome"/>
</dbReference>
<protein>
    <submittedName>
        <fullName evidence="1">Uncharacterized protein</fullName>
    </submittedName>
</protein>
<sequence length="110" mass="11483">MTRRQPAVLAVGVAATPVAVMDSFLVNVAVPSLRDDLQVDCAQVELVVGGIALFSLSSLGAGPAPASWPLIAFRVIQAVGAALFYPQVLAVMRDSLRGRAQTRPSRCPAP</sequence>
<name>A0ACD5AJ16_9ACTN</name>
<gene>
    <name evidence="1" type="ORF">V2W30_30115</name>
</gene>
<keyword evidence="2" id="KW-1185">Reference proteome</keyword>
<proteinExistence type="predicted"/>
<evidence type="ECO:0000313" key="1">
    <source>
        <dbReference type="EMBL" id="WWQ67162.1"/>
    </source>
</evidence>
<dbReference type="EMBL" id="CP146022">
    <property type="protein sequence ID" value="WWQ67162.1"/>
    <property type="molecule type" value="Genomic_DNA"/>
</dbReference>
<reference evidence="1" key="1">
    <citation type="journal article" date="2025" name="Int. J. Syst. Evol. Microbiol.">
        <title>Streptomyces citrinus sp. nov., with yellow diffusible pigment.</title>
        <authorList>
            <person name="He Y."/>
            <person name="Yang E."/>
            <person name="Xu J."/>
            <person name="Sun Y."/>
            <person name="Sun L."/>
        </authorList>
    </citation>
    <scope>NUCLEOTIDE SEQUENCE</scope>
    <source>
        <strain evidence="1">Q6</strain>
    </source>
</reference>
<accession>A0ACD5AJ16</accession>
<organism evidence="1 2">
    <name type="scientific">Streptomyces citrinus</name>
    <dbReference type="NCBI Taxonomy" id="3118173"/>
    <lineage>
        <taxon>Bacteria</taxon>
        <taxon>Bacillati</taxon>
        <taxon>Actinomycetota</taxon>
        <taxon>Actinomycetes</taxon>
        <taxon>Kitasatosporales</taxon>
        <taxon>Streptomycetaceae</taxon>
        <taxon>Streptomyces</taxon>
    </lineage>
</organism>